<feature type="transmembrane region" description="Helical" evidence="7">
    <location>
        <begin position="285"/>
        <end position="318"/>
    </location>
</feature>
<reference evidence="9" key="2">
    <citation type="journal article" date="2023" name="Microbiome">
        <title>Synthase-selected sorting approach identifies a beta-lactone synthase in a nudibranch symbiotic bacterium.</title>
        <authorList>
            <person name="Dzunkova M."/>
            <person name="La Clair J.J."/>
            <person name="Tyml T."/>
            <person name="Doud D."/>
            <person name="Schulz F."/>
            <person name="Piquer-Esteban S."/>
            <person name="Porcel Sanchis D."/>
            <person name="Osborn A."/>
            <person name="Robinson D."/>
            <person name="Louie K.B."/>
            <person name="Bowen B.P."/>
            <person name="Bowers R.M."/>
            <person name="Lee J."/>
            <person name="Arnau V."/>
            <person name="Diaz-Villanueva W."/>
            <person name="Stepanauskas R."/>
            <person name="Gosliner T."/>
            <person name="Date S.V."/>
            <person name="Northen T.R."/>
            <person name="Cheng J.F."/>
            <person name="Burkart M.D."/>
            <person name="Woyke T."/>
        </authorList>
    </citation>
    <scope>NUCLEOTIDE SEQUENCE</scope>
    <source>
        <strain evidence="9">Df01</strain>
    </source>
</reference>
<evidence type="ECO:0000313" key="9">
    <source>
        <dbReference type="EMBL" id="MDM5148174.1"/>
    </source>
</evidence>
<gene>
    <name evidence="9" type="ORF">NQX30_07365</name>
</gene>
<dbReference type="Pfam" id="PF00528">
    <property type="entry name" value="BPD_transp_1"/>
    <property type="match status" value="1"/>
</dbReference>
<evidence type="ECO:0000259" key="8">
    <source>
        <dbReference type="PROSITE" id="PS50928"/>
    </source>
</evidence>
<sequence>MNNQSPGKKSKQQQNHEERLVLMDKFTGTNNAYYRREFARLGDSTSFIWSFNFIAFLLGPIWFGMRGLWKWGLPFVIVETFAVIQIVRNVLGDFSQSYAQRIESIEGTINLRERQLQVAIEKGSEKVAAIESWITSLKNEISNIHREIQVQEDLAIWFALLGLAVLLLAKFVQGTIANRLLEKRFSQWLSDRSIKSGVKTSNIILSVLFVCFIFSIGVIHYGFGASIIDLRQFPTNPAYRLEAINFIVSFFEWLTSSSSSIFYGISQTIRIFLDYLEVLFVNTPWPIVASFIILLTGLTAGIKGAVFAALSLLFMGVFEFWEKAMTTLALLGTAACISISIGVPLGVFSARRERFYNFISPIMDFMQTMPSFVFMIPVIALFSVGKPAAIIITMIFGGTPVVRLTVLGMRGVPESIREAAIAFGANKWYLLSKVDLPLAAPSIFAGINQTVMLSLAMVVVASLIGAKGLGEDVLEALQYANVGQGILAGFAILFCAMILNRIIQGKNN</sequence>
<evidence type="ECO:0000256" key="7">
    <source>
        <dbReference type="RuleBase" id="RU363032"/>
    </source>
</evidence>
<feature type="transmembrane region" description="Helical" evidence="7">
    <location>
        <begin position="324"/>
        <end position="350"/>
    </location>
</feature>
<organism evidence="9 10">
    <name type="scientific">Candidatus Doriopsillibacter californiensis</name>
    <dbReference type="NCBI Taxonomy" id="2970740"/>
    <lineage>
        <taxon>Bacteria</taxon>
        <taxon>Pseudomonadati</taxon>
        <taxon>Pseudomonadota</taxon>
        <taxon>Gammaproteobacteria</taxon>
        <taxon>Candidatus Tethybacterales</taxon>
        <taxon>Candidatus Persebacteraceae</taxon>
        <taxon>Candidatus Doriopsillibacter</taxon>
    </lineage>
</organism>
<evidence type="ECO:0000256" key="4">
    <source>
        <dbReference type="ARBA" id="ARBA00022692"/>
    </source>
</evidence>
<evidence type="ECO:0000313" key="10">
    <source>
        <dbReference type="Proteomes" id="UP001168167"/>
    </source>
</evidence>
<comment type="similarity">
    <text evidence="7">Belongs to the binding-protein-dependent transport system permease family.</text>
</comment>
<keyword evidence="10" id="KW-1185">Reference proteome</keyword>
<dbReference type="Pfam" id="PF10947">
    <property type="entry name" value="DUF2628"/>
    <property type="match status" value="1"/>
</dbReference>
<feature type="transmembrane region" description="Helical" evidence="7">
    <location>
        <begin position="46"/>
        <end position="64"/>
    </location>
</feature>
<keyword evidence="5 7" id="KW-1133">Transmembrane helix</keyword>
<feature type="transmembrane region" description="Helical" evidence="7">
    <location>
        <begin position="155"/>
        <end position="181"/>
    </location>
</feature>
<keyword evidence="6 7" id="KW-0472">Membrane</keyword>
<feature type="transmembrane region" description="Helical" evidence="7">
    <location>
        <begin position="362"/>
        <end position="382"/>
    </location>
</feature>
<dbReference type="CDD" id="cd06261">
    <property type="entry name" value="TM_PBP2"/>
    <property type="match status" value="1"/>
</dbReference>
<accession>A0ABT7QN84</accession>
<feature type="transmembrane region" description="Helical" evidence="7">
    <location>
        <begin position="451"/>
        <end position="470"/>
    </location>
</feature>
<dbReference type="InterPro" id="IPR000515">
    <property type="entry name" value="MetI-like"/>
</dbReference>
<evidence type="ECO:0000256" key="2">
    <source>
        <dbReference type="ARBA" id="ARBA00022448"/>
    </source>
</evidence>
<dbReference type="PANTHER" id="PTHR47737:SF1">
    <property type="entry name" value="GLYCINE BETAINE_PROLINE BETAINE TRANSPORT SYSTEM PERMEASE PROTEIN PROW"/>
    <property type="match status" value="1"/>
</dbReference>
<comment type="caution">
    <text evidence="9">The sequence shown here is derived from an EMBL/GenBank/DDBJ whole genome shotgun (WGS) entry which is preliminary data.</text>
</comment>
<evidence type="ECO:0000256" key="6">
    <source>
        <dbReference type="ARBA" id="ARBA00023136"/>
    </source>
</evidence>
<protein>
    <submittedName>
        <fullName evidence="9">ABC transporter permease subunit</fullName>
    </submittedName>
</protein>
<dbReference type="PANTHER" id="PTHR47737">
    <property type="entry name" value="GLYCINE BETAINE/PROLINE BETAINE TRANSPORT SYSTEM PERMEASE PROTEIN PROW"/>
    <property type="match status" value="1"/>
</dbReference>
<name>A0ABT7QN84_9GAMM</name>
<evidence type="ECO:0000256" key="5">
    <source>
        <dbReference type="ARBA" id="ARBA00022989"/>
    </source>
</evidence>
<dbReference type="Gene3D" id="1.10.3720.10">
    <property type="entry name" value="MetI-like"/>
    <property type="match status" value="1"/>
</dbReference>
<keyword evidence="4 7" id="KW-0812">Transmembrane</keyword>
<feature type="transmembrane region" description="Helical" evidence="7">
    <location>
        <begin position="243"/>
        <end position="265"/>
    </location>
</feature>
<dbReference type="InterPro" id="IPR035906">
    <property type="entry name" value="MetI-like_sf"/>
</dbReference>
<dbReference type="EMBL" id="JANQAO010000004">
    <property type="protein sequence ID" value="MDM5148174.1"/>
    <property type="molecule type" value="Genomic_DNA"/>
</dbReference>
<dbReference type="SUPFAM" id="SSF161098">
    <property type="entry name" value="MetI-like"/>
    <property type="match status" value="1"/>
</dbReference>
<dbReference type="InterPro" id="IPR024399">
    <property type="entry name" value="DUF2628"/>
</dbReference>
<evidence type="ECO:0000256" key="1">
    <source>
        <dbReference type="ARBA" id="ARBA00004651"/>
    </source>
</evidence>
<dbReference type="Proteomes" id="UP001168167">
    <property type="component" value="Unassembled WGS sequence"/>
</dbReference>
<feature type="domain" description="ABC transmembrane type-1" evidence="8">
    <location>
        <begin position="324"/>
        <end position="503"/>
    </location>
</feature>
<dbReference type="PROSITE" id="PS50928">
    <property type="entry name" value="ABC_TM1"/>
    <property type="match status" value="1"/>
</dbReference>
<evidence type="ECO:0000256" key="3">
    <source>
        <dbReference type="ARBA" id="ARBA00022475"/>
    </source>
</evidence>
<feature type="transmembrane region" description="Helical" evidence="7">
    <location>
        <begin position="482"/>
        <end position="503"/>
    </location>
</feature>
<comment type="subcellular location">
    <subcellularLocation>
        <location evidence="1 7">Cell membrane</location>
        <topology evidence="1 7">Multi-pass membrane protein</topology>
    </subcellularLocation>
</comment>
<keyword evidence="3" id="KW-1003">Cell membrane</keyword>
<proteinExistence type="inferred from homology"/>
<keyword evidence="2 7" id="KW-0813">Transport</keyword>
<feature type="transmembrane region" description="Helical" evidence="7">
    <location>
        <begin position="202"/>
        <end position="223"/>
    </location>
</feature>
<reference evidence="9" key="1">
    <citation type="submission" date="2022-08" db="EMBL/GenBank/DDBJ databases">
        <authorList>
            <person name="Dzunkova M."/>
            <person name="La Clair J."/>
            <person name="Tyml T."/>
            <person name="Doud D."/>
            <person name="Schulz F."/>
            <person name="Piquer S."/>
            <person name="Porcel Sanchis D."/>
            <person name="Osborn A."/>
            <person name="Robinson D."/>
            <person name="Louie K.B."/>
            <person name="Bowen B.P."/>
            <person name="Bowers R."/>
            <person name="Lee J."/>
            <person name="Arnau Llombart V."/>
            <person name="Diaz Villanueva W."/>
            <person name="Gosliner T."/>
            <person name="Northen T."/>
            <person name="Cheng J.-F."/>
            <person name="Burkart M.D."/>
            <person name="Woyke T."/>
        </authorList>
    </citation>
    <scope>NUCLEOTIDE SEQUENCE</scope>
    <source>
        <strain evidence="9">Df01</strain>
    </source>
</reference>